<evidence type="ECO:0000313" key="3">
    <source>
        <dbReference type="Proteomes" id="UP000838412"/>
    </source>
</evidence>
<keyword evidence="3" id="KW-1185">Reference proteome</keyword>
<gene>
    <name evidence="2" type="primary">Hypp6654</name>
    <name evidence="2" type="ORF">BLAG_LOCUS5690</name>
</gene>
<organism evidence="2 3">
    <name type="scientific">Branchiostoma lanceolatum</name>
    <name type="common">Common lancelet</name>
    <name type="synonym">Amphioxus lanceolatum</name>
    <dbReference type="NCBI Taxonomy" id="7740"/>
    <lineage>
        <taxon>Eukaryota</taxon>
        <taxon>Metazoa</taxon>
        <taxon>Chordata</taxon>
        <taxon>Cephalochordata</taxon>
        <taxon>Leptocardii</taxon>
        <taxon>Amphioxiformes</taxon>
        <taxon>Branchiostomatidae</taxon>
        <taxon>Branchiostoma</taxon>
    </lineage>
</organism>
<evidence type="ECO:0000313" key="2">
    <source>
        <dbReference type="EMBL" id="CAH1242394.1"/>
    </source>
</evidence>
<protein>
    <submittedName>
        <fullName evidence="2">Hypp6654 protein</fullName>
    </submittedName>
</protein>
<proteinExistence type="predicted"/>
<dbReference type="OrthoDB" id="10029939at2759"/>
<dbReference type="Proteomes" id="UP000838412">
    <property type="component" value="Chromosome 12"/>
</dbReference>
<evidence type="ECO:0000256" key="1">
    <source>
        <dbReference type="SAM" id="MobiDB-lite"/>
    </source>
</evidence>
<dbReference type="EMBL" id="OV696697">
    <property type="protein sequence ID" value="CAH1242394.1"/>
    <property type="molecule type" value="Genomic_DNA"/>
</dbReference>
<name>A0A8J9YV70_BRALA</name>
<feature type="region of interest" description="Disordered" evidence="1">
    <location>
        <begin position="61"/>
        <end position="92"/>
    </location>
</feature>
<reference evidence="2" key="1">
    <citation type="submission" date="2022-01" db="EMBL/GenBank/DDBJ databases">
        <authorList>
            <person name="Braso-Vives M."/>
        </authorList>
    </citation>
    <scope>NUCLEOTIDE SEQUENCE</scope>
</reference>
<accession>A0A8J9YV70</accession>
<sequence>MIIAHRDHIAHRDQQPVDERVAWGQWLMFTCLIVPSEHYHQYQTPSRRPFAGSQWSRRCKADPSQIFTGPSALPPPQTSPASINRPRPFSRC</sequence>
<dbReference type="AlphaFoldDB" id="A0A8J9YV70"/>